<evidence type="ECO:0000313" key="2">
    <source>
        <dbReference type="Proteomes" id="UP000217211"/>
    </source>
</evidence>
<dbReference type="EMBL" id="CP023068">
    <property type="protein sequence ID" value="ASY66509.1"/>
    <property type="molecule type" value="Genomic_DNA"/>
</dbReference>
<dbReference type="AlphaFoldDB" id="A0A249PMI1"/>
<name>A0A249PMI1_9HYPH</name>
<sequence length="58" mass="5918">MLCDFALAGLSATNEFASASDWPASFRAVVRAPSASIGDFNACAESSSAFVLSDATDP</sequence>
<reference evidence="1 2" key="1">
    <citation type="submission" date="2017-08" db="EMBL/GenBank/DDBJ databases">
        <title>Multipartite genome sequences of Sinorhizobium species nodulating soybeans.</title>
        <authorList>
            <person name="Tian C.F."/>
        </authorList>
    </citation>
    <scope>NUCLEOTIDE SEQUENCE [LARGE SCALE GENOMIC DNA]</scope>
    <source>
        <strain evidence="1 2">CCBAU 05684</strain>
        <plasmid evidence="2">psj05684b</plasmid>
    </source>
</reference>
<keyword evidence="2" id="KW-1185">Reference proteome</keyword>
<organism evidence="1 2">
    <name type="scientific">Sinorhizobium sojae CCBAU 05684</name>
    <dbReference type="NCBI Taxonomy" id="716928"/>
    <lineage>
        <taxon>Bacteria</taxon>
        <taxon>Pseudomonadati</taxon>
        <taxon>Pseudomonadota</taxon>
        <taxon>Alphaproteobacteria</taxon>
        <taxon>Hyphomicrobiales</taxon>
        <taxon>Rhizobiaceae</taxon>
        <taxon>Sinorhizobium/Ensifer group</taxon>
        <taxon>Sinorhizobium</taxon>
    </lineage>
</organism>
<proteinExistence type="predicted"/>
<gene>
    <name evidence="1" type="ORF">SJ05684_b55270</name>
</gene>
<dbReference type="Proteomes" id="UP000217211">
    <property type="component" value="Plasmid pSJ05684b"/>
</dbReference>
<accession>A0A249PMI1</accession>
<keyword evidence="1" id="KW-0614">Plasmid</keyword>
<geneLocation type="plasmid" evidence="2">
    <name>psj05684b</name>
</geneLocation>
<protein>
    <submittedName>
        <fullName evidence="1">Uncharacterized protein</fullName>
    </submittedName>
</protein>
<dbReference type="KEGG" id="esj:SJ05684_b55270"/>
<evidence type="ECO:0000313" key="1">
    <source>
        <dbReference type="EMBL" id="ASY66509.1"/>
    </source>
</evidence>